<comment type="caution">
    <text evidence="1">The sequence shown here is derived from an EMBL/GenBank/DDBJ whole genome shotgun (WGS) entry which is preliminary data.</text>
</comment>
<dbReference type="Gene3D" id="2.60.120.200">
    <property type="match status" value="1"/>
</dbReference>
<feature type="non-terminal residue" evidence="1">
    <location>
        <position position="1"/>
    </location>
</feature>
<protein>
    <submittedName>
        <fullName evidence="1">Uncharacterized protein</fullName>
    </submittedName>
</protein>
<dbReference type="SUPFAM" id="SSF49899">
    <property type="entry name" value="Concanavalin A-like lectins/glucanases"/>
    <property type="match status" value="1"/>
</dbReference>
<dbReference type="EMBL" id="LAZR01067445">
    <property type="protein sequence ID" value="KKK51573.1"/>
    <property type="molecule type" value="Genomic_DNA"/>
</dbReference>
<dbReference type="AlphaFoldDB" id="A0A0F8W4S2"/>
<accession>A0A0F8W4S2</accession>
<reference evidence="1" key="1">
    <citation type="journal article" date="2015" name="Nature">
        <title>Complex archaea that bridge the gap between prokaryotes and eukaryotes.</title>
        <authorList>
            <person name="Spang A."/>
            <person name="Saw J.H."/>
            <person name="Jorgensen S.L."/>
            <person name="Zaremba-Niedzwiedzka K."/>
            <person name="Martijn J."/>
            <person name="Lind A.E."/>
            <person name="van Eijk R."/>
            <person name="Schleper C."/>
            <person name="Guy L."/>
            <person name="Ettema T.J."/>
        </authorList>
    </citation>
    <scope>NUCLEOTIDE SEQUENCE</scope>
</reference>
<evidence type="ECO:0000313" key="1">
    <source>
        <dbReference type="EMBL" id="KKK51573.1"/>
    </source>
</evidence>
<gene>
    <name evidence="1" type="ORF">LCGC14_3113590</name>
</gene>
<organism evidence="1">
    <name type="scientific">marine sediment metagenome</name>
    <dbReference type="NCBI Taxonomy" id="412755"/>
    <lineage>
        <taxon>unclassified sequences</taxon>
        <taxon>metagenomes</taxon>
        <taxon>ecological metagenomes</taxon>
    </lineage>
</organism>
<dbReference type="InterPro" id="IPR013320">
    <property type="entry name" value="ConA-like_dom_sf"/>
</dbReference>
<sequence>AWNYYKNRQEDADGKFQKLRWFKTPPLKVRDFSLYPGTRCNFVHIHIRRYGTAMLYGVMPIPVIPDKGFKIQLPTFMKDNLVLNYEMDDVYKDTVTDLQVPDSSSNAKDMEQATASEEPTIITTHRGLDFDAANNQHIERTSGLTGILNRAEITFAVVIYPHFDHNDITGQVDFMVVTGAVGHEIYMVYDATPANRNIEVQLEVGSRLQVAPAAYSAYFVKNAFNVLIASLDRTGANTLYVNKQNVGSNAAAWTPVNPSGLSISSPANPYDGEVNNIKIIAKVLTQVQVNWLTDYMKSLVE</sequence>
<proteinExistence type="predicted"/>
<name>A0A0F8W4S2_9ZZZZ</name>